<sequence length="78" mass="8591">MEIIVLGTGCTKCKNLFNLIQKVAQENNVEVHLSKLEDMAQILQYNVLSLPAVVVDGKVVLKGVMPTENQVKEILKIG</sequence>
<keyword evidence="2" id="KW-1015">Disulfide bond</keyword>
<dbReference type="NCBIfam" id="TIGR00412">
    <property type="entry name" value="redox_disulf_2"/>
    <property type="match status" value="1"/>
</dbReference>
<keyword evidence="2" id="KW-0676">Redox-active center</keyword>
<dbReference type="GO" id="GO:0016853">
    <property type="term" value="F:isomerase activity"/>
    <property type="evidence" value="ECO:0007669"/>
    <property type="project" value="UniProtKB-KW"/>
</dbReference>
<feature type="domain" description="Thioredoxin-like fold" evidence="3">
    <location>
        <begin position="1"/>
        <end position="76"/>
    </location>
</feature>
<dbReference type="InterPro" id="IPR036249">
    <property type="entry name" value="Thioredoxin-like_sf"/>
</dbReference>
<feature type="disulfide bond" description="Redox-active" evidence="2">
    <location>
        <begin position="10"/>
        <end position="13"/>
    </location>
</feature>
<keyword evidence="4" id="KW-0413">Isomerase</keyword>
<dbReference type="Gene3D" id="3.40.30.10">
    <property type="entry name" value="Glutaredoxin"/>
    <property type="match status" value="1"/>
</dbReference>
<dbReference type="EMBL" id="CM001167">
    <property type="protein sequence ID" value="EGJ71816.1"/>
    <property type="molecule type" value="Genomic_DNA"/>
</dbReference>
<proteinExistence type="predicted"/>
<evidence type="ECO:0000313" key="5">
    <source>
        <dbReference type="Proteomes" id="UP000018439"/>
    </source>
</evidence>
<dbReference type="Pfam" id="PF13192">
    <property type="entry name" value="Thioredoxin_3"/>
    <property type="match status" value="1"/>
</dbReference>
<feature type="active site" description="Nucleophile" evidence="1">
    <location>
        <position position="13"/>
    </location>
</feature>
<dbReference type="InterPro" id="IPR005243">
    <property type="entry name" value="THIRX-like_proc"/>
</dbReference>
<keyword evidence="5" id="KW-1185">Reference proteome</keyword>
<dbReference type="HOGENOM" id="CLU_090389_18_2_10"/>
<feature type="active site" description="Nucleophile" evidence="1">
    <location>
        <position position="10"/>
    </location>
</feature>
<dbReference type="STRING" id="679937.Bcop_1624"/>
<evidence type="ECO:0000256" key="2">
    <source>
        <dbReference type="PIRSR" id="PIRSR037031-51"/>
    </source>
</evidence>
<organism evidence="4 5">
    <name type="scientific">Bacteroides coprosuis DSM 18011</name>
    <dbReference type="NCBI Taxonomy" id="679937"/>
    <lineage>
        <taxon>Bacteria</taxon>
        <taxon>Pseudomonadati</taxon>
        <taxon>Bacteroidota</taxon>
        <taxon>Bacteroidia</taxon>
        <taxon>Bacteroidales</taxon>
        <taxon>Bacteroidaceae</taxon>
        <taxon>Bacteroides</taxon>
    </lineage>
</organism>
<protein>
    <submittedName>
        <fullName evidence="4">Putative thiol-disulfide isomerase and thioredoxin</fullName>
    </submittedName>
</protein>
<dbReference type="OrthoDB" id="9800630at2"/>
<evidence type="ECO:0000313" key="4">
    <source>
        <dbReference type="EMBL" id="EGJ71816.1"/>
    </source>
</evidence>
<dbReference type="AlphaFoldDB" id="F3ZQM1"/>
<gene>
    <name evidence="4" type="ORF">Bcop_1624</name>
</gene>
<dbReference type="SUPFAM" id="SSF52833">
    <property type="entry name" value="Thioredoxin-like"/>
    <property type="match status" value="1"/>
</dbReference>
<dbReference type="eggNOG" id="COG0526">
    <property type="taxonomic scope" value="Bacteria"/>
</dbReference>
<dbReference type="InterPro" id="IPR012336">
    <property type="entry name" value="Thioredoxin-like_fold"/>
</dbReference>
<reference evidence="4 5" key="1">
    <citation type="journal article" date="2011" name="Stand. Genomic Sci.">
        <title>Non-contiguous finished genome sequence of Bacteroides coprosuis type strain (PC139).</title>
        <authorList>
            <person name="Land M."/>
            <person name="Held B."/>
            <person name="Gronow S."/>
            <person name="Abt B."/>
            <person name="Lucas S."/>
            <person name="Del Rio T.G."/>
            <person name="Nolan M."/>
            <person name="Tice H."/>
            <person name="Cheng J.F."/>
            <person name="Pitluck S."/>
            <person name="Liolios K."/>
            <person name="Pagani I."/>
            <person name="Ivanova N."/>
            <person name="Mavromatis K."/>
            <person name="Mikhailova N."/>
            <person name="Pati A."/>
            <person name="Tapia R."/>
            <person name="Han C."/>
            <person name="Goodwin L."/>
            <person name="Chen A."/>
            <person name="Palaniappan K."/>
            <person name="Hauser L."/>
            <person name="Brambilla E.M."/>
            <person name="Rohde M."/>
            <person name="Goker M."/>
            <person name="Detter J.C."/>
            <person name="Woyke T."/>
            <person name="Bristow J."/>
            <person name="Eisen J.A."/>
            <person name="Markowitz V."/>
            <person name="Hugenholtz P."/>
            <person name="Kyrpides N.C."/>
            <person name="Klenk H.P."/>
            <person name="Lapidus A."/>
        </authorList>
    </citation>
    <scope>NUCLEOTIDE SEQUENCE</scope>
    <source>
        <strain evidence="4 5">DSM 18011</strain>
    </source>
</reference>
<dbReference type="PANTHER" id="PTHR36450:SF1">
    <property type="entry name" value="THIOREDOXIN"/>
    <property type="match status" value="1"/>
</dbReference>
<evidence type="ECO:0000259" key="3">
    <source>
        <dbReference type="Pfam" id="PF13192"/>
    </source>
</evidence>
<accession>F3ZQM1</accession>
<dbReference type="Proteomes" id="UP000018439">
    <property type="component" value="Chromosome"/>
</dbReference>
<dbReference type="PANTHER" id="PTHR36450">
    <property type="entry name" value="THIOREDOXIN"/>
    <property type="match status" value="1"/>
</dbReference>
<dbReference type="PIRSF" id="PIRSF037031">
    <property type="entry name" value="Redox_disulphide_2"/>
    <property type="match status" value="1"/>
</dbReference>
<evidence type="ECO:0000256" key="1">
    <source>
        <dbReference type="PIRSR" id="PIRSR037031-50"/>
    </source>
</evidence>
<name>F3ZQM1_9BACE</name>